<evidence type="ECO:0000256" key="2">
    <source>
        <dbReference type="ARBA" id="ARBA00009598"/>
    </source>
</evidence>
<evidence type="ECO:0000313" key="13">
    <source>
        <dbReference type="Proteomes" id="UP000277928"/>
    </source>
</evidence>
<feature type="transmembrane region" description="Helical" evidence="10">
    <location>
        <begin position="80"/>
        <end position="99"/>
    </location>
</feature>
<feature type="transmembrane region" description="Helical" evidence="10">
    <location>
        <begin position="111"/>
        <end position="132"/>
    </location>
</feature>
<dbReference type="SUPFAM" id="SSF103473">
    <property type="entry name" value="MFS general substrate transporter"/>
    <property type="match status" value="1"/>
</dbReference>
<evidence type="ECO:0000256" key="10">
    <source>
        <dbReference type="SAM" id="Phobius"/>
    </source>
</evidence>
<evidence type="ECO:0000256" key="7">
    <source>
        <dbReference type="ARBA" id="ARBA00023136"/>
    </source>
</evidence>
<protein>
    <recommendedName>
        <fullName evidence="8">Sugar phosphate exchanger 3</fullName>
    </recommendedName>
    <alternativeName>
        <fullName evidence="9">Solute carrier family 37 member 3</fullName>
    </alternativeName>
</protein>
<evidence type="ECO:0000256" key="5">
    <source>
        <dbReference type="ARBA" id="ARBA00022692"/>
    </source>
</evidence>
<dbReference type="OMA" id="YQWQVFL"/>
<feature type="transmembrane region" description="Helical" evidence="10">
    <location>
        <begin position="203"/>
        <end position="223"/>
    </location>
</feature>
<dbReference type="AlphaFoldDB" id="A0A3P6TVD4"/>
<evidence type="ECO:0000256" key="3">
    <source>
        <dbReference type="ARBA" id="ARBA00022448"/>
    </source>
</evidence>
<dbReference type="Proteomes" id="UP000277928">
    <property type="component" value="Unassembled WGS sequence"/>
</dbReference>
<feature type="transmembrane region" description="Helical" evidence="10">
    <location>
        <begin position="386"/>
        <end position="409"/>
    </location>
</feature>
<keyword evidence="5 10" id="KW-0812">Transmembrane</keyword>
<evidence type="ECO:0000259" key="11">
    <source>
        <dbReference type="PROSITE" id="PS50850"/>
    </source>
</evidence>
<organism evidence="12 13">
    <name type="scientific">Litomosoides sigmodontis</name>
    <name type="common">Filarial nematode worm</name>
    <dbReference type="NCBI Taxonomy" id="42156"/>
    <lineage>
        <taxon>Eukaryota</taxon>
        <taxon>Metazoa</taxon>
        <taxon>Ecdysozoa</taxon>
        <taxon>Nematoda</taxon>
        <taxon>Chromadorea</taxon>
        <taxon>Rhabditida</taxon>
        <taxon>Spirurina</taxon>
        <taxon>Spiruromorpha</taxon>
        <taxon>Filarioidea</taxon>
        <taxon>Onchocercidae</taxon>
        <taxon>Litomosoides</taxon>
    </lineage>
</organism>
<dbReference type="PROSITE" id="PS50850">
    <property type="entry name" value="MFS"/>
    <property type="match status" value="1"/>
</dbReference>
<evidence type="ECO:0000256" key="4">
    <source>
        <dbReference type="ARBA" id="ARBA00022597"/>
    </source>
</evidence>
<dbReference type="InterPro" id="IPR000849">
    <property type="entry name" value="Sugar_P_transporter"/>
</dbReference>
<accession>A0A3P6TVD4</accession>
<evidence type="ECO:0000256" key="8">
    <source>
        <dbReference type="ARBA" id="ARBA00041091"/>
    </source>
</evidence>
<keyword evidence="7 10" id="KW-0472">Membrane</keyword>
<dbReference type="GO" id="GO:0022857">
    <property type="term" value="F:transmembrane transporter activity"/>
    <property type="evidence" value="ECO:0007669"/>
    <property type="project" value="InterPro"/>
</dbReference>
<evidence type="ECO:0000256" key="6">
    <source>
        <dbReference type="ARBA" id="ARBA00022989"/>
    </source>
</evidence>
<dbReference type="Pfam" id="PF07690">
    <property type="entry name" value="MFS_1"/>
    <property type="match status" value="1"/>
</dbReference>
<dbReference type="STRING" id="42156.A0A3P6TVD4"/>
<feature type="transmembrane region" description="Helical" evidence="10">
    <location>
        <begin position="332"/>
        <end position="349"/>
    </location>
</feature>
<dbReference type="PANTHER" id="PTHR43184:SF12">
    <property type="entry name" value="SUGAR PHOSPHATE EXCHANGER 3"/>
    <property type="match status" value="1"/>
</dbReference>
<dbReference type="InterPro" id="IPR011701">
    <property type="entry name" value="MFS"/>
</dbReference>
<evidence type="ECO:0000256" key="9">
    <source>
        <dbReference type="ARBA" id="ARBA00042039"/>
    </source>
</evidence>
<comment type="similarity">
    <text evidence="2">Belongs to the major facilitator superfamily. Organophosphate:Pi antiporter (OPA) (TC 2.A.1.4) family.</text>
</comment>
<dbReference type="OrthoDB" id="3639251at2759"/>
<feature type="transmembrane region" description="Helical" evidence="10">
    <location>
        <begin position="456"/>
        <end position="476"/>
    </location>
</feature>
<keyword evidence="4" id="KW-0762">Sugar transport</keyword>
<name>A0A3P6TVD4_LITSI</name>
<dbReference type="Gene3D" id="1.20.1250.20">
    <property type="entry name" value="MFS general substrate transporter like domains"/>
    <property type="match status" value="2"/>
</dbReference>
<feature type="transmembrane region" description="Helical" evidence="10">
    <location>
        <begin position="286"/>
        <end position="312"/>
    </location>
</feature>
<dbReference type="InterPro" id="IPR036259">
    <property type="entry name" value="MFS_trans_sf"/>
</dbReference>
<sequence length="527" mass="57829">MDAHRCPIGIMSRIIRFLIGDEIWTSSHIVVFSFTFISYALVHASRKTLSTVKQSLIIEWTDNSTHEQPLFPDKHTAEGFLAFLDGAFLGAYALGLYAGGTLGDRYNPTKVLALGMWTSSTTVFLFGMLKWLTFRSPLYYAATWIACGLFQSVAWPTEISIMGNWFGHNSRGAVMGLWSACASVGNIIGTLVSSHTVQLGYEYSFAANACSLFCGGFFIYYFLPSRISHGKDCPIIQCSASSDYVMTGTVKHQLLEKDNDVNQHDAVVSVADGLERPRAISFWKAWCLPGVAAYSLAYACLKMVNYSFFFWLPFYLHSHFGWKESVADELSTWYDIGGIVAAIVAGIASDHFSSRTPVLTCMLILSMGSLFAYANSPGSVSVNSFMMALTGFFIGGPANLISSAVSADLGKAEQIRGSSEALSTVTGIIDGTGSVGAGIGQLLIPEIEAMFDWTAVFYGFIVMMLCTVLCLAPLLWKDIVSRRNLRYVHLHSEDSNESLRSYFDSAVDQTMDTSQLAVRARHRNSPN</sequence>
<feature type="transmembrane region" description="Helical" evidence="10">
    <location>
        <begin position="421"/>
        <end position="444"/>
    </location>
</feature>
<reference evidence="12 13" key="1">
    <citation type="submission" date="2018-08" db="EMBL/GenBank/DDBJ databases">
        <authorList>
            <person name="Laetsch R D."/>
            <person name="Stevens L."/>
            <person name="Kumar S."/>
            <person name="Blaxter L. M."/>
        </authorList>
    </citation>
    <scope>NUCLEOTIDE SEQUENCE [LARGE SCALE GENOMIC DNA]</scope>
</reference>
<dbReference type="PANTHER" id="PTHR43184">
    <property type="entry name" value="MAJOR FACILITATOR SUPERFAMILY TRANSPORTER 16, ISOFORM B"/>
    <property type="match status" value="1"/>
</dbReference>
<keyword evidence="6 10" id="KW-1133">Transmembrane helix</keyword>
<feature type="domain" description="Major facilitator superfamily (MFS) profile" evidence="11">
    <location>
        <begin position="31"/>
        <end position="479"/>
    </location>
</feature>
<dbReference type="GO" id="GO:0005789">
    <property type="term" value="C:endoplasmic reticulum membrane"/>
    <property type="evidence" value="ECO:0007669"/>
    <property type="project" value="TreeGrafter"/>
</dbReference>
<keyword evidence="13" id="KW-1185">Reference proteome</keyword>
<evidence type="ECO:0000256" key="1">
    <source>
        <dbReference type="ARBA" id="ARBA00004141"/>
    </source>
</evidence>
<gene>
    <name evidence="12" type="ORF">NLS_LOCUS8083</name>
</gene>
<dbReference type="PIRSF" id="PIRSF002808">
    <property type="entry name" value="Hexose_phosphate_transp"/>
    <property type="match status" value="1"/>
</dbReference>
<dbReference type="InterPro" id="IPR020846">
    <property type="entry name" value="MFS_dom"/>
</dbReference>
<comment type="subcellular location">
    <subcellularLocation>
        <location evidence="1">Membrane</location>
        <topology evidence="1">Multi-pass membrane protein</topology>
    </subcellularLocation>
</comment>
<dbReference type="EMBL" id="UYRX01000945">
    <property type="protein sequence ID" value="VDK87309.1"/>
    <property type="molecule type" value="Genomic_DNA"/>
</dbReference>
<proteinExistence type="inferred from homology"/>
<evidence type="ECO:0000313" key="12">
    <source>
        <dbReference type="EMBL" id="VDK87309.1"/>
    </source>
</evidence>
<feature type="transmembrane region" description="Helical" evidence="10">
    <location>
        <begin position="176"/>
        <end position="197"/>
    </location>
</feature>
<feature type="transmembrane region" description="Helical" evidence="10">
    <location>
        <begin position="356"/>
        <end position="374"/>
    </location>
</feature>
<keyword evidence="3" id="KW-0813">Transport</keyword>
<feature type="transmembrane region" description="Helical" evidence="10">
    <location>
        <begin position="23"/>
        <end position="42"/>
    </location>
</feature>